<dbReference type="EMBL" id="GEBQ01029450">
    <property type="protein sequence ID" value="JAT10527.1"/>
    <property type="molecule type" value="Transcribed_RNA"/>
</dbReference>
<feature type="compositionally biased region" description="Polar residues" evidence="1">
    <location>
        <begin position="243"/>
        <end position="259"/>
    </location>
</feature>
<dbReference type="SUPFAM" id="SSF49777">
    <property type="entry name" value="PEBP-like"/>
    <property type="match status" value="1"/>
</dbReference>
<protein>
    <submittedName>
        <fullName evidence="4">Uncharacterized protein</fullName>
    </submittedName>
</protein>
<dbReference type="AlphaFoldDB" id="A0A1B6M037"/>
<evidence type="ECO:0000256" key="2">
    <source>
        <dbReference type="SAM" id="SignalP"/>
    </source>
</evidence>
<feature type="chain" id="PRO_5008587786" evidence="2">
    <location>
        <begin position="18"/>
        <end position="282"/>
    </location>
</feature>
<dbReference type="EMBL" id="GEBQ01010681">
    <property type="protein sequence ID" value="JAT29296.1"/>
    <property type="molecule type" value="Transcribed_RNA"/>
</dbReference>
<proteinExistence type="predicted"/>
<reference evidence="4" key="1">
    <citation type="submission" date="2015-11" db="EMBL/GenBank/DDBJ databases">
        <title>De novo transcriptome assembly of four potential Pierce s Disease insect vectors from Arizona vineyards.</title>
        <authorList>
            <person name="Tassone E.E."/>
        </authorList>
    </citation>
    <scope>NUCLEOTIDE SEQUENCE</scope>
</reference>
<evidence type="ECO:0000313" key="4">
    <source>
        <dbReference type="EMBL" id="JAT29296.1"/>
    </source>
</evidence>
<organism evidence="4">
    <name type="scientific">Graphocephala atropunctata</name>
    <dbReference type="NCBI Taxonomy" id="36148"/>
    <lineage>
        <taxon>Eukaryota</taxon>
        <taxon>Metazoa</taxon>
        <taxon>Ecdysozoa</taxon>
        <taxon>Arthropoda</taxon>
        <taxon>Hexapoda</taxon>
        <taxon>Insecta</taxon>
        <taxon>Pterygota</taxon>
        <taxon>Neoptera</taxon>
        <taxon>Paraneoptera</taxon>
        <taxon>Hemiptera</taxon>
        <taxon>Auchenorrhyncha</taxon>
        <taxon>Membracoidea</taxon>
        <taxon>Cicadellidae</taxon>
        <taxon>Cicadellinae</taxon>
        <taxon>Cicadellini</taxon>
        <taxon>Graphocephala</taxon>
    </lineage>
</organism>
<sequence length="282" mass="30898">MLLLLVVLASCTVGTLGLIPPSNVCYQHMNIHNACVYGNLSVAVVGKLLKPGDCNSNINLRDIDHPPYLYINSTNATERFTVIMLDAGPQGRGPDYLHWMITNVSINTPNYQTLSPINIIVDFEKPLMMMKTPTLIQFLVFRHDNVLRVPFGELWVTRKRDFSFSLLYSNTWANLRLCGPVAGAQFWVKDDSIPSAPLPQMGAQPVPVYVPMVPVQPGYVPVGAAPLPPQPGYAPAAAPPGNVPSNPQHPYTTYPKKSQASNSRPLQLLLVSLLVVAIFSTV</sequence>
<keyword evidence="2" id="KW-0732">Signal</keyword>
<feature type="region of interest" description="Disordered" evidence="1">
    <location>
        <begin position="233"/>
        <end position="259"/>
    </location>
</feature>
<gene>
    <name evidence="4" type="ORF">g.32334</name>
    <name evidence="3" type="ORF">g.32335</name>
</gene>
<evidence type="ECO:0000313" key="3">
    <source>
        <dbReference type="EMBL" id="JAT10527.1"/>
    </source>
</evidence>
<dbReference type="Gene3D" id="3.90.280.10">
    <property type="entry name" value="PEBP-like"/>
    <property type="match status" value="1"/>
</dbReference>
<evidence type="ECO:0000256" key="1">
    <source>
        <dbReference type="SAM" id="MobiDB-lite"/>
    </source>
</evidence>
<accession>A0A1B6M037</accession>
<name>A0A1B6M037_9HEMI</name>
<dbReference type="InterPro" id="IPR036610">
    <property type="entry name" value="PEBP-like_sf"/>
</dbReference>
<feature type="compositionally biased region" description="Pro residues" evidence="1">
    <location>
        <begin position="233"/>
        <end position="242"/>
    </location>
</feature>
<feature type="signal peptide" evidence="2">
    <location>
        <begin position="1"/>
        <end position="17"/>
    </location>
</feature>